<keyword evidence="6" id="KW-0812">Transmembrane</keyword>
<dbReference type="InterPro" id="IPR011047">
    <property type="entry name" value="Quinoprotein_ADH-like_sf"/>
</dbReference>
<gene>
    <name evidence="7" type="ORF">NESG_02271</name>
</gene>
<keyword evidence="2 5" id="KW-0853">WD repeat</keyword>
<protein>
    <recommendedName>
        <fullName evidence="9">NLE domain-containing protein</fullName>
    </recommendedName>
</protein>
<dbReference type="AlphaFoldDB" id="A0A086J028"/>
<dbReference type="HOGENOM" id="CLU_000288_57_16_1"/>
<keyword evidence="8" id="KW-1185">Reference proteome</keyword>
<keyword evidence="6" id="KW-0472">Membrane</keyword>
<evidence type="ECO:0000256" key="4">
    <source>
        <dbReference type="ARBA" id="ARBA00023242"/>
    </source>
</evidence>
<dbReference type="GO" id="GO:0000027">
    <property type="term" value="P:ribosomal large subunit assembly"/>
    <property type="evidence" value="ECO:0007669"/>
    <property type="project" value="TreeGrafter"/>
</dbReference>
<reference evidence="7 8" key="1">
    <citation type="journal article" date="2014" name="Genome Announc.">
        <title>Genome Sequence of the Microsporidian Species Nematocida sp1 Strain ERTm6 (ATCC PRA-372).</title>
        <authorList>
            <person name="Bakowski M.A."/>
            <person name="Priest M."/>
            <person name="Young S."/>
            <person name="Cuomo C.A."/>
            <person name="Troemel E.R."/>
        </authorList>
    </citation>
    <scope>NUCLEOTIDE SEQUENCE [LARGE SCALE GENOMIC DNA]</scope>
    <source>
        <strain evidence="7 8">ERTm6</strain>
    </source>
</reference>
<accession>A0A086J028</accession>
<keyword evidence="4" id="KW-0539">Nucleus</keyword>
<dbReference type="CDD" id="cd00200">
    <property type="entry name" value="WD40"/>
    <property type="match status" value="1"/>
</dbReference>
<evidence type="ECO:0000256" key="5">
    <source>
        <dbReference type="PROSITE-ProRule" id="PRU00221"/>
    </source>
</evidence>
<dbReference type="GO" id="GO:0005730">
    <property type="term" value="C:nucleolus"/>
    <property type="evidence" value="ECO:0007669"/>
    <property type="project" value="TreeGrafter"/>
</dbReference>
<evidence type="ECO:0000313" key="7">
    <source>
        <dbReference type="EMBL" id="KFG25496.1"/>
    </source>
</evidence>
<evidence type="ECO:0000256" key="2">
    <source>
        <dbReference type="ARBA" id="ARBA00022574"/>
    </source>
</evidence>
<dbReference type="SMART" id="SM00320">
    <property type="entry name" value="WD40"/>
    <property type="match status" value="7"/>
</dbReference>
<keyword evidence="3" id="KW-0677">Repeat</keyword>
<feature type="repeat" description="WD" evidence="5">
    <location>
        <begin position="374"/>
        <end position="415"/>
    </location>
</feature>
<dbReference type="InterPro" id="IPR015943">
    <property type="entry name" value="WD40/YVTN_repeat-like_dom_sf"/>
</dbReference>
<evidence type="ECO:0008006" key="9">
    <source>
        <dbReference type="Google" id="ProtNLM"/>
    </source>
</evidence>
<dbReference type="PANTHER" id="PTHR19848">
    <property type="entry name" value="WD40 REPEAT PROTEIN"/>
    <property type="match status" value="1"/>
</dbReference>
<evidence type="ECO:0000256" key="6">
    <source>
        <dbReference type="SAM" id="Phobius"/>
    </source>
</evidence>
<dbReference type="RefSeq" id="XP_052904051.1">
    <property type="nucleotide sequence ID" value="XM_053049880.1"/>
</dbReference>
<feature type="transmembrane region" description="Helical" evidence="6">
    <location>
        <begin position="12"/>
        <end position="31"/>
    </location>
</feature>
<dbReference type="Pfam" id="PF00400">
    <property type="entry name" value="WD40"/>
    <property type="match status" value="5"/>
</dbReference>
<feature type="repeat" description="WD" evidence="5">
    <location>
        <begin position="229"/>
        <end position="261"/>
    </location>
</feature>
<dbReference type="PROSITE" id="PS50082">
    <property type="entry name" value="WD_REPEATS_2"/>
    <property type="match status" value="4"/>
</dbReference>
<keyword evidence="6" id="KW-1133">Transmembrane helix</keyword>
<dbReference type="EMBL" id="AKIJ01000005">
    <property type="protein sequence ID" value="KFG25496.1"/>
    <property type="molecule type" value="Genomic_DNA"/>
</dbReference>
<dbReference type="PANTHER" id="PTHR19848:SF0">
    <property type="entry name" value="NOTCHLESS PROTEIN HOMOLOG 1"/>
    <property type="match status" value="1"/>
</dbReference>
<comment type="caution">
    <text evidence="7">The sequence shown here is derived from an EMBL/GenBank/DDBJ whole genome shotgun (WGS) entry which is preliminary data.</text>
</comment>
<name>A0A086J028_NEMA1</name>
<evidence type="ECO:0000256" key="1">
    <source>
        <dbReference type="ARBA" id="ARBA00004123"/>
    </source>
</evidence>
<dbReference type="Gene3D" id="2.130.10.10">
    <property type="entry name" value="YVTN repeat-like/Quinoprotein amine dehydrogenase"/>
    <property type="match status" value="2"/>
</dbReference>
<evidence type="ECO:0000313" key="8">
    <source>
        <dbReference type="Proteomes" id="UP000054524"/>
    </source>
</evidence>
<feature type="repeat" description="WD" evidence="5">
    <location>
        <begin position="416"/>
        <end position="457"/>
    </location>
</feature>
<dbReference type="SUPFAM" id="SSF50998">
    <property type="entry name" value="Quinoprotein alcohol dehydrogenase-like"/>
    <property type="match status" value="1"/>
</dbReference>
<feature type="repeat" description="WD" evidence="5">
    <location>
        <begin position="145"/>
        <end position="186"/>
    </location>
</feature>
<sequence length="487" mass="54126">MYSLFTLRPSTGVFMGYYLVLCIYYSARVLLFDKFLCVISNLLLQKFYMNSQVIAQFISHDDTPLGSVLQLPVSITLESLRLLLPPNTEEKERMRMFIYGSEIITTLEEAHKKEKVENEEILKIYCYPDDPPKKTRAPGYLASSCSGHTAAVLSVKHSPCKQYVCSASGDGTVRFWSASTKTPIKSIKIFQHWIQCIEFSPDSKWLAAGSMNGGVSLIKMEDMSVVYSKKVHKDGATAISWRADSEVFATASRDCSAGVWDANGHVRSIFHEKPVISVGYFGDYLLSAGRDTNIKVTYETGAVVQVLRGHILWVTGLAVHNGKDLGRYLKKSDGIETGAGKSFFVSMSDDKTAVMWRPSWTESGEWEFLPSRKLTGHKDILTSVSISSNGAYISTSSFDKTVKLWTSVNGYLAHTFKSHTLLAYQTAFSSTGNLLVSCSADKTVKVYSVEKKTLLSDFVCKDQVFAIDIKDGMIVAGGKDKLVYFFV</sequence>
<evidence type="ECO:0000256" key="3">
    <source>
        <dbReference type="ARBA" id="ARBA00022737"/>
    </source>
</evidence>
<dbReference type="GeneID" id="77677244"/>
<comment type="subcellular location">
    <subcellularLocation>
        <location evidence="1">Nucleus</location>
    </subcellularLocation>
</comment>
<proteinExistence type="predicted"/>
<dbReference type="Proteomes" id="UP000054524">
    <property type="component" value="Unassembled WGS sequence"/>
</dbReference>
<dbReference type="InterPro" id="IPR001680">
    <property type="entry name" value="WD40_rpt"/>
</dbReference>
<dbReference type="PROSITE" id="PS50294">
    <property type="entry name" value="WD_REPEATS_REGION"/>
    <property type="match status" value="2"/>
</dbReference>
<organism evidence="7 8">
    <name type="scientific">Nematocida ausubeli (strain ATCC PRA-371 / ERTm2)</name>
    <name type="common">Nematode killer fungus</name>
    <dbReference type="NCBI Taxonomy" id="1913371"/>
    <lineage>
        <taxon>Eukaryota</taxon>
        <taxon>Fungi</taxon>
        <taxon>Fungi incertae sedis</taxon>
        <taxon>Microsporidia</taxon>
        <taxon>Nematocida</taxon>
    </lineage>
</organism>